<evidence type="ECO:0000256" key="2">
    <source>
        <dbReference type="SAM" id="Phobius"/>
    </source>
</evidence>
<feature type="transmembrane region" description="Helical" evidence="2">
    <location>
        <begin position="137"/>
        <end position="155"/>
    </location>
</feature>
<sequence length="162" mass="16159">MTAATGEVDPAVSRAGLTVAGWSKLDAGLRARTLSASAAATSNTMSIFVESKAPEITRADIEAAGGTVGTVAGHVLTARMASDAIAGIANSASVTNLPSTTWGRGKIDALAAMSDPRLPPPPAKKDSGGGCNVEPPGSALSGIVVMALGVGALLVRRRRPRS</sequence>
<keyword evidence="2" id="KW-0812">Transmembrane</keyword>
<keyword evidence="4" id="KW-1185">Reference proteome</keyword>
<keyword evidence="2" id="KW-0472">Membrane</keyword>
<gene>
    <name evidence="3" type="ORF">LVJ94_03210</name>
</gene>
<proteinExistence type="predicted"/>
<feature type="region of interest" description="Disordered" evidence="1">
    <location>
        <begin position="114"/>
        <end position="134"/>
    </location>
</feature>
<organism evidence="3 4">
    <name type="scientific">Pendulispora rubella</name>
    <dbReference type="NCBI Taxonomy" id="2741070"/>
    <lineage>
        <taxon>Bacteria</taxon>
        <taxon>Pseudomonadati</taxon>
        <taxon>Myxococcota</taxon>
        <taxon>Myxococcia</taxon>
        <taxon>Myxococcales</taxon>
        <taxon>Sorangiineae</taxon>
        <taxon>Pendulisporaceae</taxon>
        <taxon>Pendulispora</taxon>
    </lineage>
</organism>
<protein>
    <recommendedName>
        <fullName evidence="5">LPXTG cell wall anchor domain-containing protein</fullName>
    </recommendedName>
</protein>
<evidence type="ECO:0000313" key="3">
    <source>
        <dbReference type="EMBL" id="WXB06255.1"/>
    </source>
</evidence>
<dbReference type="Proteomes" id="UP001374803">
    <property type="component" value="Chromosome"/>
</dbReference>
<name>A0ABZ2LAN6_9BACT</name>
<evidence type="ECO:0000313" key="4">
    <source>
        <dbReference type="Proteomes" id="UP001374803"/>
    </source>
</evidence>
<accession>A0ABZ2LAN6</accession>
<evidence type="ECO:0000256" key="1">
    <source>
        <dbReference type="SAM" id="MobiDB-lite"/>
    </source>
</evidence>
<keyword evidence="2" id="KW-1133">Transmembrane helix</keyword>
<reference evidence="3" key="1">
    <citation type="submission" date="2021-12" db="EMBL/GenBank/DDBJ databases">
        <title>Discovery of the Pendulisporaceae a myxobacterial family with distinct sporulation behavior and unique specialized metabolism.</title>
        <authorList>
            <person name="Garcia R."/>
            <person name="Popoff A."/>
            <person name="Bader C.D."/>
            <person name="Loehr J."/>
            <person name="Walesch S."/>
            <person name="Walt C."/>
            <person name="Boldt J."/>
            <person name="Bunk B."/>
            <person name="Haeckl F.J.F.P.J."/>
            <person name="Gunesch A.P."/>
            <person name="Birkelbach J."/>
            <person name="Nuebel U."/>
            <person name="Pietschmann T."/>
            <person name="Bach T."/>
            <person name="Mueller R."/>
        </authorList>
    </citation>
    <scope>NUCLEOTIDE SEQUENCE</scope>
    <source>
        <strain evidence="3">MSr11367</strain>
    </source>
</reference>
<dbReference type="RefSeq" id="WP_394835903.1">
    <property type="nucleotide sequence ID" value="NZ_CP089929.1"/>
</dbReference>
<dbReference type="EMBL" id="CP089983">
    <property type="protein sequence ID" value="WXB06255.1"/>
    <property type="molecule type" value="Genomic_DNA"/>
</dbReference>
<evidence type="ECO:0008006" key="5">
    <source>
        <dbReference type="Google" id="ProtNLM"/>
    </source>
</evidence>